<feature type="transmembrane region" description="Helical" evidence="1">
    <location>
        <begin position="599"/>
        <end position="620"/>
    </location>
</feature>
<feature type="transmembrane region" description="Helical" evidence="1">
    <location>
        <begin position="219"/>
        <end position="238"/>
    </location>
</feature>
<dbReference type="PANTHER" id="PTHR16214">
    <property type="entry name" value="TRANSMEMBRANE PROTEIN 260"/>
    <property type="match status" value="1"/>
</dbReference>
<accession>A0ABW5K1B8</accession>
<feature type="transmembrane region" description="Helical" evidence="1">
    <location>
        <begin position="119"/>
        <end position="140"/>
    </location>
</feature>
<reference evidence="3" key="1">
    <citation type="journal article" date="2019" name="Int. J. Syst. Evol. Microbiol.">
        <title>The Global Catalogue of Microorganisms (GCM) 10K type strain sequencing project: providing services to taxonomists for standard genome sequencing and annotation.</title>
        <authorList>
            <consortium name="The Broad Institute Genomics Platform"/>
            <consortium name="The Broad Institute Genome Sequencing Center for Infectious Disease"/>
            <person name="Wu L."/>
            <person name="Ma J."/>
        </authorList>
    </citation>
    <scope>NUCLEOTIDE SEQUENCE [LARGE SCALE GENOMIC DNA]</scope>
    <source>
        <strain evidence="3">KCTC 42808</strain>
    </source>
</reference>
<feature type="transmembrane region" description="Helical" evidence="1">
    <location>
        <begin position="52"/>
        <end position="71"/>
    </location>
</feature>
<feature type="transmembrane region" description="Helical" evidence="1">
    <location>
        <begin position="632"/>
        <end position="653"/>
    </location>
</feature>
<feature type="transmembrane region" description="Helical" evidence="1">
    <location>
        <begin position="147"/>
        <end position="165"/>
    </location>
</feature>
<feature type="transmembrane region" description="Helical" evidence="1">
    <location>
        <begin position="177"/>
        <end position="207"/>
    </location>
</feature>
<name>A0ABW5K1B8_9FLAO</name>
<feature type="transmembrane region" description="Helical" evidence="1">
    <location>
        <begin position="78"/>
        <end position="99"/>
    </location>
</feature>
<organism evidence="2 3">
    <name type="scientific">Lacinutrix gracilariae</name>
    <dbReference type="NCBI Taxonomy" id="1747198"/>
    <lineage>
        <taxon>Bacteria</taxon>
        <taxon>Pseudomonadati</taxon>
        <taxon>Bacteroidota</taxon>
        <taxon>Flavobacteriia</taxon>
        <taxon>Flavobacteriales</taxon>
        <taxon>Flavobacteriaceae</taxon>
        <taxon>Lacinutrix</taxon>
    </lineage>
</organism>
<evidence type="ECO:0000313" key="2">
    <source>
        <dbReference type="EMBL" id="MFD2542561.1"/>
    </source>
</evidence>
<feature type="transmembrane region" description="Helical" evidence="1">
    <location>
        <begin position="250"/>
        <end position="276"/>
    </location>
</feature>
<gene>
    <name evidence="2" type="ORF">ACFSSB_09555</name>
</gene>
<keyword evidence="3" id="KW-1185">Reference proteome</keyword>
<dbReference type="RefSeq" id="WP_379903566.1">
    <property type="nucleotide sequence ID" value="NZ_JBHULM010000011.1"/>
</dbReference>
<feature type="transmembrane region" description="Helical" evidence="1">
    <location>
        <begin position="288"/>
        <end position="310"/>
    </location>
</feature>
<comment type="caution">
    <text evidence="2">The sequence shown here is derived from an EMBL/GenBank/DDBJ whole genome shotgun (WGS) entry which is preliminary data.</text>
</comment>
<proteinExistence type="predicted"/>
<dbReference type="Proteomes" id="UP001597467">
    <property type="component" value="Unassembled WGS sequence"/>
</dbReference>
<evidence type="ECO:0000313" key="3">
    <source>
        <dbReference type="Proteomes" id="UP001597467"/>
    </source>
</evidence>
<sequence length="1101" mass="127836">MTQFNFKKWNTILGWFSFLIALITYSLTVEPTVSFWDAGEYILTASKLQVGHPPGAPLFQMLGAFFSMFALEASQVGLLMNMMSAFASAFTILFMFWTISLLLKKLVAHDGVLNENQSIAILGSALVGSLAFTYTDSFWFNAVETEVYAMATLIMSILFWLGLRWEQDMDKPRGNRWLILIAFVIGLSFGVHFMGLLTIPAIGLIYYFKNYKDITLKSFIIANAITVAILLFIFKLLAPNILRFFSVLEIFFVNSIGLPFNSGTIIAAILLIAFVYYSLQYTRKKNYVHLNTGILCLTFIIIGFSTWTMLPIRANANVVINENNPSSARELLAYYNLEQYPETHLFYGPQFTDQYSGLDEIEPYVDDKPKYEKDLEKGEYVIVNDYKKAKQNYNHEHASILPRMWSAENAENYLMFTGILDFKLKPEYQLENELRRAISDFKSDVNQGLIDYEDYNSFLKQFGQYLDIEKPSLISNIVYLFEYQLGYMYWRYFMWNFTGKQDDIQGKYDNHGNWISGINFIDSWHLGQSQENLPGDVKNNKARNTYYFLPLILGLIGLFFLFNKDKKVFWTMLVFFLFTGLAIQVYTNVRPFEPRERDYSVVGSFYVFALWIGFGVYAIYDTLKKHASSKMLAPAITVVCLILVPGILAANNWDDHDRSGKYTAEAMAKMYLDSCDENAILFTIGDNDTFALWYAQEIEGYRTDVRVVNTSLFQTDWYIDQMKRKAYESDPIPSQFTHDQYKHGTRDYIMKRQISKDTMLIKDFLDFVGSDNPKTKFKYIIQQQGDNPNDYPSQLINSNYFPVEDVVIPVNKENALKYGIVDEKDADKMEDYIQIKITESALYKNRLLMLDVVANNDWKRPIYFTGGAFSEEDYIWMKDYLQLDGMCYKLTPIKTPVDRANPFDMGRVDSEKMYNIVKKWDWGNSDSPDIYHDIETRTNSITYRGNLARLIEQFINEDQPEKAEEIADLAMEKMPVDYYGYYTLLEPYISAYYEVGATEKARKLFKDVSVKYQENLTYYSTLDQRKQRELGELIITDIERYKALVDVVLNYDDELAKTEAKTFTNFLQLFDHFNASIPDETTRPQEQDLDLLQKDTVIAPE</sequence>
<keyword evidence="1" id="KW-1133">Transmembrane helix</keyword>
<feature type="transmembrane region" description="Helical" evidence="1">
    <location>
        <begin position="545"/>
        <end position="562"/>
    </location>
</feature>
<keyword evidence="1" id="KW-0812">Transmembrane</keyword>
<dbReference type="InterPro" id="IPR021280">
    <property type="entry name" value="TMEM260-like"/>
</dbReference>
<evidence type="ECO:0000256" key="1">
    <source>
        <dbReference type="SAM" id="Phobius"/>
    </source>
</evidence>
<protein>
    <submittedName>
        <fullName evidence="2">DUF2723 domain-containing protein</fullName>
    </submittedName>
</protein>
<dbReference type="Pfam" id="PF11028">
    <property type="entry name" value="TMEM260-like"/>
    <property type="match status" value="1"/>
</dbReference>
<dbReference type="EMBL" id="JBHULM010000011">
    <property type="protein sequence ID" value="MFD2542561.1"/>
    <property type="molecule type" value="Genomic_DNA"/>
</dbReference>
<feature type="transmembrane region" description="Helical" evidence="1">
    <location>
        <begin position="569"/>
        <end position="587"/>
    </location>
</feature>
<dbReference type="InterPro" id="IPR052724">
    <property type="entry name" value="GT117_domain-containing"/>
</dbReference>
<keyword evidence="1" id="KW-0472">Membrane</keyword>
<dbReference type="PANTHER" id="PTHR16214:SF3">
    <property type="entry name" value="TRANSMEMBRANE PROTEIN 260"/>
    <property type="match status" value="1"/>
</dbReference>